<evidence type="ECO:0008006" key="4">
    <source>
        <dbReference type="Google" id="ProtNLM"/>
    </source>
</evidence>
<reference evidence="2 3" key="1">
    <citation type="submission" date="2018-02" db="EMBL/GenBank/DDBJ databases">
        <title>Solimicrobium silvestre gen. nov., sp. nov., isolated from alpine forest soil.</title>
        <authorList>
            <person name="Margesin R."/>
            <person name="Albuquerque L."/>
            <person name="Zhang D.-C."/>
            <person name="Froufe H.J.C."/>
            <person name="Severino R."/>
            <person name="Roxo I."/>
            <person name="Egas C."/>
            <person name="Da Costa M.S."/>
        </authorList>
    </citation>
    <scope>NUCLEOTIDE SEQUENCE [LARGE SCALE GENOMIC DNA]</scope>
    <source>
        <strain evidence="2 3">S20-91</strain>
    </source>
</reference>
<dbReference type="PROSITE" id="PS51257">
    <property type="entry name" value="PROKAR_LIPOPROTEIN"/>
    <property type="match status" value="1"/>
</dbReference>
<evidence type="ECO:0000313" key="2">
    <source>
        <dbReference type="EMBL" id="PRC90571.1"/>
    </source>
</evidence>
<sequence>MYFNFKDWFSIILLSTSLTACATGGNVEPGDADYPKINAYANSVLKIHGTNPDGVPIKFAIAWAATNIHGYPVADGTCNWKSNWFEGVTTGYYVSLPIDASTKGGEYEFKVNTDAFIPGRCGWKFFGIEVYSGNQIHQKGFAFDPAAILVSKNAHLPNWAGMIQKESTKVDISCRVHAYMDAVDLSPNMTITEGDYLDCLDTDTSKKIRIILPDTINPDIELNIHARVPKTAAR</sequence>
<dbReference type="RefSeq" id="WP_105534433.1">
    <property type="nucleotide sequence ID" value="NZ_PUGF01000054.1"/>
</dbReference>
<dbReference type="Proteomes" id="UP000237839">
    <property type="component" value="Unassembled WGS sequence"/>
</dbReference>
<accession>A0A2S9GS79</accession>
<organism evidence="2 3">
    <name type="scientific">Solimicrobium silvestre</name>
    <dbReference type="NCBI Taxonomy" id="2099400"/>
    <lineage>
        <taxon>Bacteria</taxon>
        <taxon>Pseudomonadati</taxon>
        <taxon>Pseudomonadota</taxon>
        <taxon>Betaproteobacteria</taxon>
        <taxon>Burkholderiales</taxon>
        <taxon>Oxalobacteraceae</taxon>
        <taxon>Solimicrobium</taxon>
    </lineage>
</organism>
<name>A0A2S9GS79_9BURK</name>
<protein>
    <recommendedName>
        <fullName evidence="4">Lipoprotein</fullName>
    </recommendedName>
</protein>
<evidence type="ECO:0000313" key="3">
    <source>
        <dbReference type="Proteomes" id="UP000237839"/>
    </source>
</evidence>
<dbReference type="EMBL" id="PUGF01000054">
    <property type="protein sequence ID" value="PRC90571.1"/>
    <property type="molecule type" value="Genomic_DNA"/>
</dbReference>
<dbReference type="AlphaFoldDB" id="A0A2S9GS79"/>
<evidence type="ECO:0000256" key="1">
    <source>
        <dbReference type="SAM" id="SignalP"/>
    </source>
</evidence>
<feature type="signal peptide" evidence="1">
    <location>
        <begin position="1"/>
        <end position="22"/>
    </location>
</feature>
<comment type="caution">
    <text evidence="2">The sequence shown here is derived from an EMBL/GenBank/DDBJ whole genome shotgun (WGS) entry which is preliminary data.</text>
</comment>
<feature type="chain" id="PRO_5015665078" description="Lipoprotein" evidence="1">
    <location>
        <begin position="23"/>
        <end position="234"/>
    </location>
</feature>
<dbReference type="OrthoDB" id="9099896at2"/>
<keyword evidence="3" id="KW-1185">Reference proteome</keyword>
<keyword evidence="1" id="KW-0732">Signal</keyword>
<gene>
    <name evidence="2" type="ORF">S2091_4723</name>
</gene>
<proteinExistence type="predicted"/>